<organism evidence="2 3">
    <name type="scientific">Rhipicephalus sanguineus</name>
    <name type="common">Brown dog tick</name>
    <name type="synonym">Ixodes sanguineus</name>
    <dbReference type="NCBI Taxonomy" id="34632"/>
    <lineage>
        <taxon>Eukaryota</taxon>
        <taxon>Metazoa</taxon>
        <taxon>Ecdysozoa</taxon>
        <taxon>Arthropoda</taxon>
        <taxon>Chelicerata</taxon>
        <taxon>Arachnida</taxon>
        <taxon>Acari</taxon>
        <taxon>Parasitiformes</taxon>
        <taxon>Ixodida</taxon>
        <taxon>Ixodoidea</taxon>
        <taxon>Ixodidae</taxon>
        <taxon>Rhipicephalinae</taxon>
        <taxon>Rhipicephalus</taxon>
        <taxon>Rhipicephalus</taxon>
    </lineage>
</organism>
<dbReference type="Gene3D" id="4.10.410.10">
    <property type="entry name" value="Pancreatic trypsin inhibitor Kunitz domain"/>
    <property type="match status" value="1"/>
</dbReference>
<feature type="compositionally biased region" description="Polar residues" evidence="1">
    <location>
        <begin position="43"/>
        <end position="53"/>
    </location>
</feature>
<feature type="compositionally biased region" description="Polar residues" evidence="1">
    <location>
        <begin position="127"/>
        <end position="136"/>
    </location>
</feature>
<keyword evidence="3" id="KW-1185">Reference proteome</keyword>
<dbReference type="Proteomes" id="UP000821837">
    <property type="component" value="Chromosome 6"/>
</dbReference>
<gene>
    <name evidence="2" type="ORF">HPB52_014837</name>
</gene>
<proteinExistence type="predicted"/>
<sequence>MDSERWPEARFPARFHPDLTAISERPSEEFALREAYEGRSESSNEPTYWSTESGVPDQRSPPAREAIAKVKTQRSKQNVADQAFGDNDEGPNWLHHPTALRDSPQFDVDAYSEERRLLSASSELPSNLQNPSQRAFSSKDRSQHERASRAQRVVSPVYQPSKPDTCSKCALTAFLVALSLVCVVAVFVDIKRRAEEVGDQSTTVGRVDAPATAAVTESSAEKREVASASSTTTSKPSTRKLRKRYFAPSSVVPLEGRNVREHSVSVPAFSETDAVDLTRTTKRGRAEVTRTVSFATERRYTNHSRGSVTTIPTASASKSGTHALSAPIQKPTRHRCGVAFYTYCSETRHDVYYRHVTRSCVPTRTDYVQVCNRSPNRFATLEACKHSCMHSELPAESCFEKALFSGCSRQDVSASWWLFDGKHCRPWHFPGGLCPDFSKTDVFVSQHECMNRCFPLRHAPVRTHAGRRRRVPCRPPKVGTVCDVDVIKFPYFADITTGSGRVRCLKASASYLLRHRCLIGSNHFPTETICKRTCVDSAPGQRPKYILD</sequence>
<feature type="region of interest" description="Disordered" evidence="1">
    <location>
        <begin position="25"/>
        <end position="101"/>
    </location>
</feature>
<name>A0A9D4PMY5_RHISA</name>
<dbReference type="VEuPathDB" id="VectorBase:RSAN_027702"/>
<feature type="compositionally biased region" description="Basic and acidic residues" evidence="1">
    <location>
        <begin position="137"/>
        <end position="148"/>
    </location>
</feature>
<dbReference type="GO" id="GO:0004867">
    <property type="term" value="F:serine-type endopeptidase inhibitor activity"/>
    <property type="evidence" value="ECO:0007669"/>
    <property type="project" value="InterPro"/>
</dbReference>
<feature type="region of interest" description="Disordered" evidence="1">
    <location>
        <begin position="119"/>
        <end position="159"/>
    </location>
</feature>
<feature type="compositionally biased region" description="Basic and acidic residues" evidence="1">
    <location>
        <begin position="25"/>
        <end position="42"/>
    </location>
</feature>
<feature type="region of interest" description="Disordered" evidence="1">
    <location>
        <begin position="303"/>
        <end position="326"/>
    </location>
</feature>
<evidence type="ECO:0000313" key="2">
    <source>
        <dbReference type="EMBL" id="KAH7947634.1"/>
    </source>
</evidence>
<feature type="region of interest" description="Disordered" evidence="1">
    <location>
        <begin position="214"/>
        <end position="239"/>
    </location>
</feature>
<dbReference type="EMBL" id="JABSTV010001252">
    <property type="protein sequence ID" value="KAH7947634.1"/>
    <property type="molecule type" value="Genomic_DNA"/>
</dbReference>
<feature type="compositionally biased region" description="Polar residues" evidence="1">
    <location>
        <begin position="303"/>
        <end position="322"/>
    </location>
</feature>
<accession>A0A9D4PMY5</accession>
<evidence type="ECO:0000313" key="3">
    <source>
        <dbReference type="Proteomes" id="UP000821837"/>
    </source>
</evidence>
<evidence type="ECO:0000256" key="1">
    <source>
        <dbReference type="SAM" id="MobiDB-lite"/>
    </source>
</evidence>
<comment type="caution">
    <text evidence="2">The sequence shown here is derived from an EMBL/GenBank/DDBJ whole genome shotgun (WGS) entry which is preliminary data.</text>
</comment>
<reference evidence="2" key="1">
    <citation type="journal article" date="2020" name="Cell">
        <title>Large-Scale Comparative Analyses of Tick Genomes Elucidate Their Genetic Diversity and Vector Capacities.</title>
        <authorList>
            <consortium name="Tick Genome and Microbiome Consortium (TIGMIC)"/>
            <person name="Jia N."/>
            <person name="Wang J."/>
            <person name="Shi W."/>
            <person name="Du L."/>
            <person name="Sun Y."/>
            <person name="Zhan W."/>
            <person name="Jiang J.F."/>
            <person name="Wang Q."/>
            <person name="Zhang B."/>
            <person name="Ji P."/>
            <person name="Bell-Sakyi L."/>
            <person name="Cui X.M."/>
            <person name="Yuan T.T."/>
            <person name="Jiang B.G."/>
            <person name="Yang W.F."/>
            <person name="Lam T.T."/>
            <person name="Chang Q.C."/>
            <person name="Ding S.J."/>
            <person name="Wang X.J."/>
            <person name="Zhu J.G."/>
            <person name="Ruan X.D."/>
            <person name="Zhao L."/>
            <person name="Wei J.T."/>
            <person name="Ye R.Z."/>
            <person name="Que T.C."/>
            <person name="Du C.H."/>
            <person name="Zhou Y.H."/>
            <person name="Cheng J.X."/>
            <person name="Dai P.F."/>
            <person name="Guo W.B."/>
            <person name="Han X.H."/>
            <person name="Huang E.J."/>
            <person name="Li L.F."/>
            <person name="Wei W."/>
            <person name="Gao Y.C."/>
            <person name="Liu J.Z."/>
            <person name="Shao H.Z."/>
            <person name="Wang X."/>
            <person name="Wang C.C."/>
            <person name="Yang T.C."/>
            <person name="Huo Q.B."/>
            <person name="Li W."/>
            <person name="Chen H.Y."/>
            <person name="Chen S.E."/>
            <person name="Zhou L.G."/>
            <person name="Ni X.B."/>
            <person name="Tian J.H."/>
            <person name="Sheng Y."/>
            <person name="Liu T."/>
            <person name="Pan Y.S."/>
            <person name="Xia L.Y."/>
            <person name="Li J."/>
            <person name="Zhao F."/>
            <person name="Cao W.C."/>
        </authorList>
    </citation>
    <scope>NUCLEOTIDE SEQUENCE</scope>
    <source>
        <strain evidence="2">Rsan-2018</strain>
    </source>
</reference>
<dbReference type="AlphaFoldDB" id="A0A9D4PMY5"/>
<dbReference type="InterPro" id="IPR036880">
    <property type="entry name" value="Kunitz_BPTI_sf"/>
</dbReference>
<reference evidence="2" key="2">
    <citation type="submission" date="2021-09" db="EMBL/GenBank/DDBJ databases">
        <authorList>
            <person name="Jia N."/>
            <person name="Wang J."/>
            <person name="Shi W."/>
            <person name="Du L."/>
            <person name="Sun Y."/>
            <person name="Zhan W."/>
            <person name="Jiang J."/>
            <person name="Wang Q."/>
            <person name="Zhang B."/>
            <person name="Ji P."/>
            <person name="Sakyi L.B."/>
            <person name="Cui X."/>
            <person name="Yuan T."/>
            <person name="Jiang B."/>
            <person name="Yang W."/>
            <person name="Lam T.T.-Y."/>
            <person name="Chang Q."/>
            <person name="Ding S."/>
            <person name="Wang X."/>
            <person name="Zhu J."/>
            <person name="Ruan X."/>
            <person name="Zhao L."/>
            <person name="Wei J."/>
            <person name="Que T."/>
            <person name="Du C."/>
            <person name="Cheng J."/>
            <person name="Dai P."/>
            <person name="Han X."/>
            <person name="Huang E."/>
            <person name="Gao Y."/>
            <person name="Liu J."/>
            <person name="Shao H."/>
            <person name="Ye R."/>
            <person name="Li L."/>
            <person name="Wei W."/>
            <person name="Wang X."/>
            <person name="Wang C."/>
            <person name="Huo Q."/>
            <person name="Li W."/>
            <person name="Guo W."/>
            <person name="Chen H."/>
            <person name="Chen S."/>
            <person name="Zhou L."/>
            <person name="Zhou L."/>
            <person name="Ni X."/>
            <person name="Tian J."/>
            <person name="Zhou Y."/>
            <person name="Sheng Y."/>
            <person name="Liu T."/>
            <person name="Pan Y."/>
            <person name="Xia L."/>
            <person name="Li J."/>
            <person name="Zhao F."/>
            <person name="Cao W."/>
        </authorList>
    </citation>
    <scope>NUCLEOTIDE SEQUENCE</scope>
    <source>
        <strain evidence="2">Rsan-2018</strain>
        <tissue evidence="2">Larvae</tissue>
    </source>
</reference>
<protein>
    <submittedName>
        <fullName evidence="2">Uncharacterized protein</fullName>
    </submittedName>
</protein>